<feature type="transmembrane region" description="Helical" evidence="8">
    <location>
        <begin position="364"/>
        <end position="389"/>
    </location>
</feature>
<evidence type="ECO:0000256" key="2">
    <source>
        <dbReference type="ARBA" id="ARBA00008537"/>
    </source>
</evidence>
<dbReference type="CDD" id="cd17321">
    <property type="entry name" value="MFS_MMR_MDR_like"/>
    <property type="match status" value="1"/>
</dbReference>
<gene>
    <name evidence="10" type="ordered locus">Mpal_1052</name>
</gene>
<dbReference type="PRINTS" id="PR01036">
    <property type="entry name" value="TCRTETB"/>
</dbReference>
<evidence type="ECO:0000256" key="1">
    <source>
        <dbReference type="ARBA" id="ARBA00004651"/>
    </source>
</evidence>
<keyword evidence="6 8" id="KW-1133">Transmembrane helix</keyword>
<dbReference type="KEGG" id="mpl:Mpal_1052"/>
<dbReference type="PANTHER" id="PTHR42718">
    <property type="entry name" value="MAJOR FACILITATOR SUPERFAMILY MULTIDRUG TRANSPORTER MFSC"/>
    <property type="match status" value="1"/>
</dbReference>
<feature type="transmembrane region" description="Helical" evidence="8">
    <location>
        <begin position="275"/>
        <end position="298"/>
    </location>
</feature>
<feature type="transmembrane region" description="Helical" evidence="8">
    <location>
        <begin position="82"/>
        <end position="101"/>
    </location>
</feature>
<dbReference type="InterPro" id="IPR011701">
    <property type="entry name" value="MFS"/>
</dbReference>
<name>B8GGZ4_METPE</name>
<feature type="transmembrane region" description="Helical" evidence="8">
    <location>
        <begin position="107"/>
        <end position="132"/>
    </location>
</feature>
<dbReference type="GeneID" id="7271786"/>
<keyword evidence="4" id="KW-1003">Cell membrane</keyword>
<comment type="similarity">
    <text evidence="2">Belongs to the major facilitator superfamily. EmrB family.</text>
</comment>
<reference evidence="10 11" key="1">
    <citation type="journal article" date="2015" name="Genome Announc.">
        <title>Complete Genome Sequence of Methanosphaerula palustris E1-9CT, a Hydrogenotrophic Methanogen Isolated from a Minerotrophic Fen Peatland.</title>
        <authorList>
            <person name="Cadillo-Quiroz H."/>
            <person name="Browne P."/>
            <person name="Kyrpides N."/>
            <person name="Woyke T."/>
            <person name="Goodwin L."/>
            <person name="Detter C."/>
            <person name="Yavitt J.B."/>
            <person name="Zinder S.H."/>
        </authorList>
    </citation>
    <scope>NUCLEOTIDE SEQUENCE [LARGE SCALE GENOMIC DNA]</scope>
    <source>
        <strain evidence="11">ATCC BAA-1556 / DSM 19958 / E1-9c</strain>
    </source>
</reference>
<keyword evidence="11" id="KW-1185">Reference proteome</keyword>
<dbReference type="InterPro" id="IPR036259">
    <property type="entry name" value="MFS_trans_sf"/>
</dbReference>
<evidence type="ECO:0000256" key="6">
    <source>
        <dbReference type="ARBA" id="ARBA00022989"/>
    </source>
</evidence>
<keyword evidence="7 8" id="KW-0472">Membrane</keyword>
<dbReference type="PROSITE" id="PS50850">
    <property type="entry name" value="MFS"/>
    <property type="match status" value="1"/>
</dbReference>
<dbReference type="AlphaFoldDB" id="B8GGZ4"/>
<dbReference type="GO" id="GO:0005886">
    <property type="term" value="C:plasma membrane"/>
    <property type="evidence" value="ECO:0007669"/>
    <property type="project" value="UniProtKB-SubCell"/>
</dbReference>
<dbReference type="Gene3D" id="1.20.1720.10">
    <property type="entry name" value="Multidrug resistance protein D"/>
    <property type="match status" value="1"/>
</dbReference>
<evidence type="ECO:0000256" key="8">
    <source>
        <dbReference type="SAM" id="Phobius"/>
    </source>
</evidence>
<dbReference type="HOGENOM" id="CLU_000960_28_3_2"/>
<dbReference type="Gene3D" id="1.20.1250.20">
    <property type="entry name" value="MFS general substrate transporter like domains"/>
    <property type="match status" value="1"/>
</dbReference>
<sequence length="496" mass="52999">MESTSQGTDQKGLNLLILSISLATFMSSLDGTIVNIALPTISSVFNISSSTVSWVATIYLLVMAGCVLIFGKLSDSVGFKRMFLSGFVIFTLGSFLCGLLPDLLSSFFALIGSRAFQAIGGAMITAIAPAMIAAYIPMKQKGKAMGIVMTVAALGTAIGPTIGGVLTQYISWHWIFFINVPVGICAIILGLRVIPTTQPHNKNAGFDRAGALLIFTGLAALLFAVSEGQSLGWDSPVILGSLALALITLGYFVWHELRTADPLLELRLFKNKNFLMTNLVLSLVFFSFAGISYLLPFYLQYIKGFSSSDAGMIITALSVAMMVSGLLSGALYNRVGGRILCIASGIFLVAGYFMMTLLRVDTSIGFVILCLLVLGFSLGLMITPASNMIMNSVAKRYQGMVSSLTSLERFAPLTLGIAFANLVFIQGITAIADNRGITESAPVNIKLHLITAGFDLAFFFSLVIAVIILILTLLARQEVHPDYQSGTDEDALNSTI</sequence>
<proteinExistence type="inferred from homology"/>
<dbReference type="NCBIfam" id="TIGR00711">
    <property type="entry name" value="efflux_EmrB"/>
    <property type="match status" value="1"/>
</dbReference>
<dbReference type="InterPro" id="IPR020846">
    <property type="entry name" value="MFS_dom"/>
</dbReference>
<dbReference type="InterPro" id="IPR004638">
    <property type="entry name" value="EmrB-like"/>
</dbReference>
<feature type="transmembrane region" description="Helical" evidence="8">
    <location>
        <begin position="12"/>
        <end position="38"/>
    </location>
</feature>
<evidence type="ECO:0000256" key="3">
    <source>
        <dbReference type="ARBA" id="ARBA00022448"/>
    </source>
</evidence>
<feature type="transmembrane region" description="Helical" evidence="8">
    <location>
        <begin position="50"/>
        <end position="70"/>
    </location>
</feature>
<dbReference type="PANTHER" id="PTHR42718:SF9">
    <property type="entry name" value="MAJOR FACILITATOR SUPERFAMILY MULTIDRUG TRANSPORTER MFSC"/>
    <property type="match status" value="1"/>
</dbReference>
<evidence type="ECO:0000259" key="9">
    <source>
        <dbReference type="PROSITE" id="PS50850"/>
    </source>
</evidence>
<feature type="transmembrane region" description="Helical" evidence="8">
    <location>
        <begin position="310"/>
        <end position="332"/>
    </location>
</feature>
<dbReference type="GO" id="GO:0022857">
    <property type="term" value="F:transmembrane transporter activity"/>
    <property type="evidence" value="ECO:0007669"/>
    <property type="project" value="InterPro"/>
</dbReference>
<keyword evidence="3" id="KW-0813">Transport</keyword>
<dbReference type="Proteomes" id="UP000002457">
    <property type="component" value="Chromosome"/>
</dbReference>
<evidence type="ECO:0000313" key="10">
    <source>
        <dbReference type="EMBL" id="ACL16399.1"/>
    </source>
</evidence>
<protein>
    <submittedName>
        <fullName evidence="10">Drug resistance transporter, EmrB/QacA subfamily</fullName>
    </submittedName>
</protein>
<organism evidence="10 11">
    <name type="scientific">Methanosphaerula palustris (strain ATCC BAA-1556 / DSM 19958 / E1-9c)</name>
    <dbReference type="NCBI Taxonomy" id="521011"/>
    <lineage>
        <taxon>Archaea</taxon>
        <taxon>Methanobacteriati</taxon>
        <taxon>Methanobacteriota</taxon>
        <taxon>Stenosarchaea group</taxon>
        <taxon>Methanomicrobia</taxon>
        <taxon>Methanomicrobiales</taxon>
        <taxon>Methanoregulaceae</taxon>
        <taxon>Methanosphaerula</taxon>
    </lineage>
</organism>
<dbReference type="Pfam" id="PF07690">
    <property type="entry name" value="MFS_1"/>
    <property type="match status" value="1"/>
</dbReference>
<feature type="transmembrane region" description="Helical" evidence="8">
    <location>
        <begin position="452"/>
        <end position="475"/>
    </location>
</feature>
<dbReference type="EMBL" id="CP001338">
    <property type="protein sequence ID" value="ACL16399.1"/>
    <property type="molecule type" value="Genomic_DNA"/>
</dbReference>
<dbReference type="OrthoDB" id="117970at2157"/>
<comment type="subcellular location">
    <subcellularLocation>
        <location evidence="1">Cell membrane</location>
        <topology evidence="1">Multi-pass membrane protein</topology>
    </subcellularLocation>
</comment>
<feature type="domain" description="Major facilitator superfamily (MFS) profile" evidence="9">
    <location>
        <begin position="16"/>
        <end position="480"/>
    </location>
</feature>
<dbReference type="eggNOG" id="arCOG00143">
    <property type="taxonomic scope" value="Archaea"/>
</dbReference>
<feature type="transmembrane region" description="Helical" evidence="8">
    <location>
        <begin position="206"/>
        <end position="225"/>
    </location>
</feature>
<dbReference type="STRING" id="521011.Mpal_1052"/>
<evidence type="ECO:0000313" key="11">
    <source>
        <dbReference type="Proteomes" id="UP000002457"/>
    </source>
</evidence>
<evidence type="ECO:0000256" key="5">
    <source>
        <dbReference type="ARBA" id="ARBA00022692"/>
    </source>
</evidence>
<feature type="transmembrane region" description="Helical" evidence="8">
    <location>
        <begin position="410"/>
        <end position="432"/>
    </location>
</feature>
<feature type="transmembrane region" description="Helical" evidence="8">
    <location>
        <begin position="237"/>
        <end position="254"/>
    </location>
</feature>
<feature type="transmembrane region" description="Helical" evidence="8">
    <location>
        <begin position="172"/>
        <end position="194"/>
    </location>
</feature>
<accession>B8GGZ4</accession>
<evidence type="ECO:0000256" key="4">
    <source>
        <dbReference type="ARBA" id="ARBA00022475"/>
    </source>
</evidence>
<dbReference type="RefSeq" id="WP_012617718.1">
    <property type="nucleotide sequence ID" value="NC_011832.1"/>
</dbReference>
<feature type="transmembrane region" description="Helical" evidence="8">
    <location>
        <begin position="144"/>
        <end position="166"/>
    </location>
</feature>
<keyword evidence="5 8" id="KW-0812">Transmembrane</keyword>
<feature type="transmembrane region" description="Helical" evidence="8">
    <location>
        <begin position="339"/>
        <end position="358"/>
    </location>
</feature>
<dbReference type="SUPFAM" id="SSF103473">
    <property type="entry name" value="MFS general substrate transporter"/>
    <property type="match status" value="1"/>
</dbReference>
<evidence type="ECO:0000256" key="7">
    <source>
        <dbReference type="ARBA" id="ARBA00023136"/>
    </source>
</evidence>